<gene>
    <name evidence="5" type="ORF">KFL_001860230</name>
</gene>
<dbReference type="GO" id="GO:0005768">
    <property type="term" value="C:endosome"/>
    <property type="evidence" value="ECO:0000318"/>
    <property type="project" value="GO_Central"/>
</dbReference>
<evidence type="ECO:0000256" key="2">
    <source>
        <dbReference type="ARBA" id="ARBA00023329"/>
    </source>
</evidence>
<dbReference type="GO" id="GO:0030125">
    <property type="term" value="C:clathrin vesicle coat"/>
    <property type="evidence" value="ECO:0000318"/>
    <property type="project" value="GO_Central"/>
</dbReference>
<keyword evidence="6" id="KW-1185">Reference proteome</keyword>
<name>A0A1Y1I6M4_KLENI</name>
<organism evidence="5 6">
    <name type="scientific">Klebsormidium nitens</name>
    <name type="common">Green alga</name>
    <name type="synonym">Ulothrix nitens</name>
    <dbReference type="NCBI Taxonomy" id="105231"/>
    <lineage>
        <taxon>Eukaryota</taxon>
        <taxon>Viridiplantae</taxon>
        <taxon>Streptophyta</taxon>
        <taxon>Klebsormidiophyceae</taxon>
        <taxon>Klebsormidiales</taxon>
        <taxon>Klebsormidiaceae</taxon>
        <taxon>Klebsormidium</taxon>
    </lineage>
</organism>
<feature type="region of interest" description="Disordered" evidence="3">
    <location>
        <begin position="258"/>
        <end position="480"/>
    </location>
</feature>
<feature type="compositionally biased region" description="Basic and acidic residues" evidence="3">
    <location>
        <begin position="346"/>
        <end position="356"/>
    </location>
</feature>
<feature type="compositionally biased region" description="Basic and acidic residues" evidence="3">
    <location>
        <begin position="309"/>
        <end position="318"/>
    </location>
</feature>
<dbReference type="Pfam" id="PF01417">
    <property type="entry name" value="ENTH"/>
    <property type="match status" value="1"/>
</dbReference>
<evidence type="ECO:0000313" key="6">
    <source>
        <dbReference type="Proteomes" id="UP000054558"/>
    </source>
</evidence>
<dbReference type="Proteomes" id="UP000054558">
    <property type="component" value="Unassembled WGS sequence"/>
</dbReference>
<evidence type="ECO:0000256" key="3">
    <source>
        <dbReference type="SAM" id="MobiDB-lite"/>
    </source>
</evidence>
<evidence type="ECO:0000259" key="4">
    <source>
        <dbReference type="PROSITE" id="PS50942"/>
    </source>
</evidence>
<dbReference type="CDD" id="cd03571">
    <property type="entry name" value="ENTH"/>
    <property type="match status" value="1"/>
</dbReference>
<dbReference type="PANTHER" id="PTHR12276:SF45">
    <property type="entry name" value="CLATHRIN INTERACTOR 1"/>
    <property type="match status" value="1"/>
</dbReference>
<feature type="compositionally biased region" description="Basic and acidic residues" evidence="3">
    <location>
        <begin position="365"/>
        <end position="380"/>
    </location>
</feature>
<dbReference type="GO" id="GO:0005543">
    <property type="term" value="F:phospholipid binding"/>
    <property type="evidence" value="ECO:0000318"/>
    <property type="project" value="GO_Central"/>
</dbReference>
<dbReference type="SUPFAM" id="SSF48464">
    <property type="entry name" value="ENTH/VHS domain"/>
    <property type="match status" value="1"/>
</dbReference>
<dbReference type="Gene3D" id="1.25.40.90">
    <property type="match status" value="1"/>
</dbReference>
<dbReference type="GO" id="GO:0030276">
    <property type="term" value="F:clathrin binding"/>
    <property type="evidence" value="ECO:0000318"/>
    <property type="project" value="GO_Central"/>
</dbReference>
<proteinExistence type="predicted"/>
<feature type="compositionally biased region" description="Basic and acidic residues" evidence="3">
    <location>
        <begin position="417"/>
        <end position="426"/>
    </location>
</feature>
<feature type="compositionally biased region" description="Polar residues" evidence="3">
    <location>
        <begin position="440"/>
        <end position="452"/>
    </location>
</feature>
<feature type="domain" description="ENTH" evidence="4">
    <location>
        <begin position="20"/>
        <end position="160"/>
    </location>
</feature>
<dbReference type="InterPro" id="IPR008942">
    <property type="entry name" value="ENTH_VHS"/>
</dbReference>
<dbReference type="InterPro" id="IPR013809">
    <property type="entry name" value="ENTH"/>
</dbReference>
<sequence length="510" mass="55234">METTLKAKSYLAEKIKLAKLTLTKSTELDLLLAEATSNEAWGPDSRTMARIAAASRRFDDFEPIMAFLWKKLEETLSLAARGKLTAWRPAQKALVLLEYLLMHGGERAIKDVELRVYVFEDLAGLQCADKQGFDCAQGIRARAAHICSLARSDGTYQAERARAQELSGRLGNLQGFGSPRRESLPVKKTERFSLQDQSAEAGLFEEGNEAASLIEKSTRDQTAVHLKNRVHWADSASAKSAANATEPFPTEWRFVAEPGEIRESGEFTGGFAGSTRGERDSVGQDDVSTWKESVAGPKPPQYRSGEPSGNKEADEKPRVRARAFDGSALSSHSRVDSWLAQGMALRDPRLDAEDGRQPNGGKFPGPERRTPEAERSHSTAEEAAQTDSPLAKEALIPGEATTKGLERAPSRDLITWDDERPERSGKDTSAGRGYGGAVSGNLSWGSAETANSFPIKAAQKESPKVPAIPPPPRSASSRANLGDADRDLLWTTPSQTVDVDALLGLAGGSF</sequence>
<evidence type="ECO:0000256" key="1">
    <source>
        <dbReference type="ARBA" id="ARBA00004132"/>
    </source>
</evidence>
<accession>A0A1Y1I6M4</accession>
<dbReference type="PANTHER" id="PTHR12276">
    <property type="entry name" value="EPSIN/ENT-RELATED"/>
    <property type="match status" value="1"/>
</dbReference>
<dbReference type="EMBL" id="DF237135">
    <property type="protein sequence ID" value="GAQ84376.1"/>
    <property type="molecule type" value="Genomic_DNA"/>
</dbReference>
<evidence type="ECO:0000313" key="5">
    <source>
        <dbReference type="EMBL" id="GAQ84376.1"/>
    </source>
</evidence>
<dbReference type="OrthoDB" id="4033880at2759"/>
<reference evidence="5 6" key="1">
    <citation type="journal article" date="2014" name="Nat. Commun.">
        <title>Klebsormidium flaccidum genome reveals primary factors for plant terrestrial adaptation.</title>
        <authorList>
            <person name="Hori K."/>
            <person name="Maruyama F."/>
            <person name="Fujisawa T."/>
            <person name="Togashi T."/>
            <person name="Yamamoto N."/>
            <person name="Seo M."/>
            <person name="Sato S."/>
            <person name="Yamada T."/>
            <person name="Mori H."/>
            <person name="Tajima N."/>
            <person name="Moriyama T."/>
            <person name="Ikeuchi M."/>
            <person name="Watanabe M."/>
            <person name="Wada H."/>
            <person name="Kobayashi K."/>
            <person name="Saito M."/>
            <person name="Masuda T."/>
            <person name="Sasaki-Sekimoto Y."/>
            <person name="Mashiguchi K."/>
            <person name="Awai K."/>
            <person name="Shimojima M."/>
            <person name="Masuda S."/>
            <person name="Iwai M."/>
            <person name="Nobusawa T."/>
            <person name="Narise T."/>
            <person name="Kondo S."/>
            <person name="Saito H."/>
            <person name="Sato R."/>
            <person name="Murakawa M."/>
            <person name="Ihara Y."/>
            <person name="Oshima-Yamada Y."/>
            <person name="Ohtaka K."/>
            <person name="Satoh M."/>
            <person name="Sonobe K."/>
            <person name="Ishii M."/>
            <person name="Ohtani R."/>
            <person name="Kanamori-Sato M."/>
            <person name="Honoki R."/>
            <person name="Miyazaki D."/>
            <person name="Mochizuki H."/>
            <person name="Umetsu J."/>
            <person name="Higashi K."/>
            <person name="Shibata D."/>
            <person name="Kamiya Y."/>
            <person name="Sato N."/>
            <person name="Nakamura Y."/>
            <person name="Tabata S."/>
            <person name="Ida S."/>
            <person name="Kurokawa K."/>
            <person name="Ohta H."/>
        </authorList>
    </citation>
    <scope>NUCLEOTIDE SEQUENCE [LARGE SCALE GENOMIC DNA]</scope>
    <source>
        <strain evidence="5 6">NIES-2285</strain>
    </source>
</reference>
<dbReference type="PROSITE" id="PS50942">
    <property type="entry name" value="ENTH"/>
    <property type="match status" value="1"/>
</dbReference>
<keyword evidence="2" id="KW-0968">Cytoplasmic vesicle</keyword>
<protein>
    <submittedName>
        <fullName evidence="5">Epsin</fullName>
    </submittedName>
</protein>
<dbReference type="GO" id="GO:0006897">
    <property type="term" value="P:endocytosis"/>
    <property type="evidence" value="ECO:0000318"/>
    <property type="project" value="GO_Central"/>
</dbReference>
<dbReference type="GO" id="GO:0005886">
    <property type="term" value="C:plasma membrane"/>
    <property type="evidence" value="ECO:0000318"/>
    <property type="project" value="GO_Central"/>
</dbReference>
<comment type="subcellular location">
    <subcellularLocation>
        <location evidence="1">Cytoplasmic vesicle</location>
        <location evidence="1">Clathrin-coated vesicle</location>
    </subcellularLocation>
</comment>
<dbReference type="STRING" id="105231.A0A1Y1I6M4"/>
<dbReference type="SMART" id="SM00273">
    <property type="entry name" value="ENTH"/>
    <property type="match status" value="1"/>
</dbReference>
<dbReference type="AlphaFoldDB" id="A0A1Y1I6M4"/>